<dbReference type="HAMAP" id="MF_01966">
    <property type="entry name" value="NADHX_epimerase"/>
    <property type="match status" value="1"/>
</dbReference>
<keyword evidence="4" id="KW-1185">Reference proteome</keyword>
<feature type="binding site" evidence="1">
    <location>
        <position position="128"/>
    </location>
    <ligand>
        <name>K(+)</name>
        <dbReference type="ChEBI" id="CHEBI:29103"/>
    </ligand>
</feature>
<dbReference type="EMBL" id="FQZL01000028">
    <property type="protein sequence ID" value="SHJ62437.1"/>
    <property type="molecule type" value="Genomic_DNA"/>
</dbReference>
<dbReference type="Pfam" id="PF03853">
    <property type="entry name" value="YjeF_N"/>
    <property type="match status" value="1"/>
</dbReference>
<accession>A0A1M6KTZ2</accession>
<evidence type="ECO:0000313" key="3">
    <source>
        <dbReference type="EMBL" id="SHJ62437.1"/>
    </source>
</evidence>
<comment type="function">
    <text evidence="1">Catalyzes the epimerization of the S- and R-forms of NAD(P)HX, a damaged form of NAD(P)H that is a result of enzymatic or heat-dependent hydration. This is a prerequisite for the S-specific NAD(P)H-hydrate dehydratase to allow the repair of both epimers of NAD(P)HX.</text>
</comment>
<feature type="binding site" evidence="1">
    <location>
        <position position="57"/>
    </location>
    <ligand>
        <name>K(+)</name>
        <dbReference type="ChEBI" id="CHEBI:29103"/>
    </ligand>
</feature>
<dbReference type="GO" id="GO:0046872">
    <property type="term" value="F:metal ion binding"/>
    <property type="evidence" value="ECO:0007669"/>
    <property type="project" value="UniProtKB-KW"/>
</dbReference>
<comment type="catalytic activity">
    <reaction evidence="1">
        <text>(6R)-NADPHX = (6S)-NADPHX</text>
        <dbReference type="Rhea" id="RHEA:32227"/>
        <dbReference type="ChEBI" id="CHEBI:64076"/>
        <dbReference type="ChEBI" id="CHEBI:64077"/>
        <dbReference type="EC" id="5.1.99.6"/>
    </reaction>
</comment>
<feature type="binding site" evidence="1">
    <location>
        <position position="143"/>
    </location>
    <ligand>
        <name>(6S)-NADPHX</name>
        <dbReference type="ChEBI" id="CHEBI:64076"/>
    </ligand>
</feature>
<dbReference type="EC" id="5.1.99.6" evidence="1"/>
<keyword evidence="1" id="KW-0630">Potassium</keyword>
<keyword evidence="1" id="KW-0479">Metal-binding</keyword>
<organism evidence="3 4">
    <name type="scientific">Dethiosulfatibacter aminovorans DSM 17477</name>
    <dbReference type="NCBI Taxonomy" id="1121476"/>
    <lineage>
        <taxon>Bacteria</taxon>
        <taxon>Bacillati</taxon>
        <taxon>Bacillota</taxon>
        <taxon>Tissierellia</taxon>
        <taxon>Dethiosulfatibacter</taxon>
    </lineage>
</organism>
<keyword evidence="1" id="KW-0413">Isomerase</keyword>
<dbReference type="NCBIfam" id="TIGR00197">
    <property type="entry name" value="yjeF_nterm"/>
    <property type="match status" value="1"/>
</dbReference>
<feature type="binding site" evidence="1">
    <location>
        <begin position="132"/>
        <end position="138"/>
    </location>
    <ligand>
        <name>(6S)-NADPHX</name>
        <dbReference type="ChEBI" id="CHEBI:64076"/>
    </ligand>
</feature>
<dbReference type="STRING" id="1121476.SAMN02745751_02984"/>
<keyword evidence="1" id="KW-0547">Nucleotide-binding</keyword>
<comment type="cofactor">
    <cofactor evidence="1">
        <name>K(+)</name>
        <dbReference type="ChEBI" id="CHEBI:29103"/>
    </cofactor>
    <text evidence="1">Binds 1 potassium ion per subunit.</text>
</comment>
<dbReference type="AlphaFoldDB" id="A0A1M6KTZ2"/>
<dbReference type="RefSeq" id="WP_073050367.1">
    <property type="nucleotide sequence ID" value="NZ_FQZL01000028.1"/>
</dbReference>
<keyword evidence="1" id="KW-0520">NAD</keyword>
<dbReference type="GO" id="GO:0000166">
    <property type="term" value="F:nucleotide binding"/>
    <property type="evidence" value="ECO:0007669"/>
    <property type="project" value="UniProtKB-KW"/>
</dbReference>
<dbReference type="GO" id="GO:0052856">
    <property type="term" value="F:NAD(P)HX epimerase activity"/>
    <property type="evidence" value="ECO:0007669"/>
    <property type="project" value="UniProtKB-UniRule"/>
</dbReference>
<protein>
    <recommendedName>
        <fullName evidence="1">NAD(P)H-hydrate epimerase</fullName>
        <ecNumber evidence="1">5.1.99.6</ecNumber>
    </recommendedName>
    <alternativeName>
        <fullName evidence="1">NAD(P)HX epimerase</fullName>
    </alternativeName>
</protein>
<evidence type="ECO:0000259" key="2">
    <source>
        <dbReference type="PROSITE" id="PS51385"/>
    </source>
</evidence>
<dbReference type="PROSITE" id="PS51385">
    <property type="entry name" value="YJEF_N"/>
    <property type="match status" value="1"/>
</dbReference>
<dbReference type="InterPro" id="IPR036652">
    <property type="entry name" value="YjeF_N_dom_sf"/>
</dbReference>
<name>A0A1M6KTZ2_9FIRM</name>
<reference evidence="3 4" key="1">
    <citation type="submission" date="2016-11" db="EMBL/GenBank/DDBJ databases">
        <authorList>
            <person name="Jaros S."/>
            <person name="Januszkiewicz K."/>
            <person name="Wedrychowicz H."/>
        </authorList>
    </citation>
    <scope>NUCLEOTIDE SEQUENCE [LARGE SCALE GENOMIC DNA]</scope>
    <source>
        <strain evidence="3 4">DSM 17477</strain>
    </source>
</reference>
<feature type="binding site" evidence="1">
    <location>
        <begin position="56"/>
        <end position="60"/>
    </location>
    <ligand>
        <name>(6S)-NADPHX</name>
        <dbReference type="ChEBI" id="CHEBI:64076"/>
    </ligand>
</feature>
<dbReference type="InterPro" id="IPR004443">
    <property type="entry name" value="YjeF_N_dom"/>
</dbReference>
<feature type="domain" description="YjeF N-terminal" evidence="2">
    <location>
        <begin position="10"/>
        <end position="216"/>
    </location>
</feature>
<evidence type="ECO:0000256" key="1">
    <source>
        <dbReference type="HAMAP-Rule" id="MF_01966"/>
    </source>
</evidence>
<keyword evidence="1" id="KW-0521">NADP</keyword>
<feature type="binding site" evidence="1">
    <location>
        <position position="164"/>
    </location>
    <ligand>
        <name>K(+)</name>
        <dbReference type="ChEBI" id="CHEBI:29103"/>
    </ligand>
</feature>
<proteinExistence type="inferred from homology"/>
<feature type="binding site" evidence="1">
    <location>
        <position position="161"/>
    </location>
    <ligand>
        <name>(6S)-NADPHX</name>
        <dbReference type="ChEBI" id="CHEBI:64076"/>
    </ligand>
</feature>
<comment type="similarity">
    <text evidence="1">Belongs to the NnrE/AIBP family.</text>
</comment>
<dbReference type="Gene3D" id="3.40.50.10260">
    <property type="entry name" value="YjeF N-terminal domain"/>
    <property type="match status" value="1"/>
</dbReference>
<dbReference type="Proteomes" id="UP000184052">
    <property type="component" value="Unassembled WGS sequence"/>
</dbReference>
<evidence type="ECO:0000313" key="4">
    <source>
        <dbReference type="Proteomes" id="UP000184052"/>
    </source>
</evidence>
<comment type="catalytic activity">
    <reaction evidence="1">
        <text>(6R)-NADHX = (6S)-NADHX</text>
        <dbReference type="Rhea" id="RHEA:32215"/>
        <dbReference type="ChEBI" id="CHEBI:64074"/>
        <dbReference type="ChEBI" id="CHEBI:64075"/>
        <dbReference type="EC" id="5.1.99.6"/>
    </reaction>
</comment>
<sequence length="222" mass="24132">MKIEILSADIRKIDRYCVEVLGIPEMILMESAALSVLKNIDTENITAITIVCGTGNNGGDGLALSRLLSAEGIETEIYIIGRIEKMSPACRKQYEILKNMDMEIRVIESPEDIGDLEISMGKSQMTVDSIFGIGLKRELNSLYSTVLDAINDKSGEIVSIDVPSGMNSDTGRILTNCVKANMTVSFIGRKKGFANMEEYTGKVIVENIGVSDITVKKALGSI</sequence>
<dbReference type="SUPFAM" id="SSF64153">
    <property type="entry name" value="YjeF N-terminal domain-like"/>
    <property type="match status" value="1"/>
</dbReference>
<gene>
    <name evidence="1" type="primary">nnrE</name>
    <name evidence="3" type="ORF">SAMN02745751_02984</name>
</gene>